<evidence type="ECO:0000313" key="6">
    <source>
        <dbReference type="Proteomes" id="UP000747542"/>
    </source>
</evidence>
<dbReference type="GO" id="GO:0005524">
    <property type="term" value="F:ATP binding"/>
    <property type="evidence" value="ECO:0007669"/>
    <property type="project" value="UniProtKB-KW"/>
</dbReference>
<keyword evidence="2" id="KW-0067">ATP-binding</keyword>
<keyword evidence="6" id="KW-1185">Reference proteome</keyword>
<protein>
    <submittedName>
        <fullName evidence="5">ATPase family protein 2-like</fullName>
    </submittedName>
</protein>
<dbReference type="PANTHER" id="PTHR23077">
    <property type="entry name" value="AAA-FAMILY ATPASE"/>
    <property type="match status" value="1"/>
</dbReference>
<dbReference type="InterPro" id="IPR027417">
    <property type="entry name" value="P-loop_NTPase"/>
</dbReference>
<dbReference type="EMBL" id="JAHLQT010034244">
    <property type="protein sequence ID" value="KAG7158963.1"/>
    <property type="molecule type" value="Genomic_DNA"/>
</dbReference>
<feature type="domain" description="ATPase AAA-type core" evidence="4">
    <location>
        <begin position="320"/>
        <end position="437"/>
    </location>
</feature>
<keyword evidence="1" id="KW-0547">Nucleotide-binding</keyword>
<name>A0A8J5MPF7_HOMAM</name>
<organism evidence="5 6">
    <name type="scientific">Homarus americanus</name>
    <name type="common">American lobster</name>
    <dbReference type="NCBI Taxonomy" id="6706"/>
    <lineage>
        <taxon>Eukaryota</taxon>
        <taxon>Metazoa</taxon>
        <taxon>Ecdysozoa</taxon>
        <taxon>Arthropoda</taxon>
        <taxon>Crustacea</taxon>
        <taxon>Multicrustacea</taxon>
        <taxon>Malacostraca</taxon>
        <taxon>Eumalacostraca</taxon>
        <taxon>Eucarida</taxon>
        <taxon>Decapoda</taxon>
        <taxon>Pleocyemata</taxon>
        <taxon>Astacidea</taxon>
        <taxon>Nephropoidea</taxon>
        <taxon>Nephropidae</taxon>
        <taxon>Homarus</taxon>
    </lineage>
</organism>
<evidence type="ECO:0000256" key="3">
    <source>
        <dbReference type="SAM" id="MobiDB-lite"/>
    </source>
</evidence>
<reference evidence="5" key="1">
    <citation type="journal article" date="2021" name="Sci. Adv.">
        <title>The American lobster genome reveals insights on longevity, neural, and immune adaptations.</title>
        <authorList>
            <person name="Polinski J.M."/>
            <person name="Zimin A.V."/>
            <person name="Clark K.F."/>
            <person name="Kohn A.B."/>
            <person name="Sadowski N."/>
            <person name="Timp W."/>
            <person name="Ptitsyn A."/>
            <person name="Khanna P."/>
            <person name="Romanova D.Y."/>
            <person name="Williams P."/>
            <person name="Greenwood S.J."/>
            <person name="Moroz L.L."/>
            <person name="Walt D.R."/>
            <person name="Bodnar A.G."/>
        </authorList>
    </citation>
    <scope>NUCLEOTIDE SEQUENCE</scope>
    <source>
        <strain evidence="5">GMGI-L3</strain>
    </source>
</reference>
<evidence type="ECO:0000256" key="1">
    <source>
        <dbReference type="ARBA" id="ARBA00022741"/>
    </source>
</evidence>
<dbReference type="InterPro" id="IPR003959">
    <property type="entry name" value="ATPase_AAA_core"/>
</dbReference>
<dbReference type="GO" id="GO:0016887">
    <property type="term" value="F:ATP hydrolysis activity"/>
    <property type="evidence" value="ECO:0007669"/>
    <property type="project" value="InterPro"/>
</dbReference>
<evidence type="ECO:0000313" key="5">
    <source>
        <dbReference type="EMBL" id="KAG7158963.1"/>
    </source>
</evidence>
<feature type="region of interest" description="Disordered" evidence="3">
    <location>
        <begin position="1"/>
        <end position="24"/>
    </location>
</feature>
<dbReference type="Pfam" id="PF00004">
    <property type="entry name" value="AAA"/>
    <property type="match status" value="2"/>
</dbReference>
<dbReference type="InterPro" id="IPR050168">
    <property type="entry name" value="AAA_ATPase_domain"/>
</dbReference>
<dbReference type="Gene3D" id="3.40.50.300">
    <property type="entry name" value="P-loop containing nucleotide triphosphate hydrolases"/>
    <property type="match status" value="3"/>
</dbReference>
<gene>
    <name evidence="5" type="primary">Spata5-L</name>
    <name evidence="5" type="ORF">Hamer_G006347</name>
</gene>
<evidence type="ECO:0000259" key="4">
    <source>
        <dbReference type="Pfam" id="PF00004"/>
    </source>
</evidence>
<comment type="caution">
    <text evidence="5">The sequence shown here is derived from an EMBL/GenBank/DDBJ whole genome shotgun (WGS) entry which is preliminary data.</text>
</comment>
<sequence>MDTHKSASPNEARPKKSKNRNNSPSKISAKLIFTSLEALHAKTQAKLRIIRPLSVVMLPVVATKRGFDGQFVTFTTKNCIYPALLVLDKHLKENVSIITESITPEQNLSEGEEVTLCSDCPKVPCLVFIDDLDILCSSRDRNGDTGIVTSLLHLMDGLGTTSDGILVIATASKPQTLDAALRRPGRLSHDVVLSLPDEFARREILQKLLFGVSNDLEESKLTTLAVNAHGYVGGDLQSVVMESVMQTQGRKLTIQDLEASVATTKPAALRESTLSEFEVKLPDICGYDRIKSKLHEALSLTLAHGSVFHKCGITPPSRFLLFGPPGCGKSSIIKALATDFHLRIIPVKRSTVLGKYFGESEQNLARIFLKANDSSPCIIHFENFDGLAGKKKLGEHGGTDVESRIINHLKVQLDGIVQNDGIFIFAETNRPDLLNKKSYLMKICNFLTEQCATDDADDEEELQRTLTTKRMVEAFDMIQLAMQIFIDDDPNRERSSKIDVIRPGRFHEYYFVDLPKPEDRRLILGKHLLPSKVAEAVELDNLIQQTTFFTAAEVVLVHLCEEVKTQSKRESIWNVDDPDYTINSGRCSEEILESLIPNTSQKMLHKYKAFAKIYCS</sequence>
<dbReference type="SUPFAM" id="SSF52540">
    <property type="entry name" value="P-loop containing nucleoside triphosphate hydrolases"/>
    <property type="match status" value="2"/>
</dbReference>
<proteinExistence type="predicted"/>
<feature type="domain" description="ATPase AAA-type core" evidence="4">
    <location>
        <begin position="123"/>
        <end position="193"/>
    </location>
</feature>
<dbReference type="Proteomes" id="UP000747542">
    <property type="component" value="Unassembled WGS sequence"/>
</dbReference>
<dbReference type="Gene3D" id="1.10.8.60">
    <property type="match status" value="2"/>
</dbReference>
<accession>A0A8J5MPF7</accession>
<dbReference type="AlphaFoldDB" id="A0A8J5MPF7"/>
<dbReference type="PANTHER" id="PTHR23077:SF171">
    <property type="entry name" value="NUCLEAR VALOSIN-CONTAINING PROTEIN-LIKE"/>
    <property type="match status" value="1"/>
</dbReference>
<evidence type="ECO:0000256" key="2">
    <source>
        <dbReference type="ARBA" id="ARBA00022840"/>
    </source>
</evidence>